<evidence type="ECO:0000256" key="2">
    <source>
        <dbReference type="ARBA" id="ARBA00022833"/>
    </source>
</evidence>
<dbReference type="WBParaSite" id="SMUV_0000216901-mRNA-1">
    <property type="protein sequence ID" value="SMUV_0000216901-mRNA-1"/>
    <property type="gene ID" value="SMUV_0000216901"/>
</dbReference>
<keyword evidence="4" id="KW-0863">Zinc-finger</keyword>
<dbReference type="PANTHER" id="PTHR46097">
    <property type="entry name" value="G PROTEIN-COUPLED RECEPTOR KINASE INTERACTING ARFGAP"/>
    <property type="match status" value="1"/>
</dbReference>
<dbReference type="PANTHER" id="PTHR46097:SF3">
    <property type="entry name" value="ARF GTPASE-ACTIVATING PROTEIN GIT"/>
    <property type="match status" value="1"/>
</dbReference>
<reference evidence="7" key="1">
    <citation type="submission" date="2017-02" db="UniProtKB">
        <authorList>
            <consortium name="WormBaseParasite"/>
        </authorList>
    </citation>
    <scope>IDENTIFICATION</scope>
</reference>
<organism evidence="6 7">
    <name type="scientific">Syphacia muris</name>
    <dbReference type="NCBI Taxonomy" id="451379"/>
    <lineage>
        <taxon>Eukaryota</taxon>
        <taxon>Metazoa</taxon>
        <taxon>Ecdysozoa</taxon>
        <taxon>Nematoda</taxon>
        <taxon>Chromadorea</taxon>
        <taxon>Rhabditida</taxon>
        <taxon>Spirurina</taxon>
        <taxon>Oxyuridomorpha</taxon>
        <taxon>Oxyuroidea</taxon>
        <taxon>Oxyuridae</taxon>
        <taxon>Syphacia</taxon>
    </lineage>
</organism>
<dbReference type="AlphaFoldDB" id="A0A0N5ADC4"/>
<evidence type="ECO:0000256" key="4">
    <source>
        <dbReference type="PROSITE-ProRule" id="PRU00288"/>
    </source>
</evidence>
<dbReference type="PRINTS" id="PR00405">
    <property type="entry name" value="REVINTRACTNG"/>
</dbReference>
<evidence type="ECO:0000256" key="3">
    <source>
        <dbReference type="PROSITE-ProRule" id="PRU00023"/>
    </source>
</evidence>
<sequence>HYVFRIKDFTWSGRLFHCADCNTDNPEWASLNRGVLICSECCYVHRNLGRHISHVRSLQKGNWNKNQLELMYVLYSNGSNSIWEHTLLDPLTSSKVKRKPKPHDPVLPVKESFIKEKYAHSAFTLRPSKDEGPINQNDLDRQLWSCVRTSHVITTLRLLSLGADPNYADAEKKNSALHIAAKEGQELQVELLCIYGADAGQPNASDLLPSEIARLENNHELATRLEDLRFEVTDRLSMFLCGRKPDHSRKQDFLIPELIAERPLAHEVSSLRRRLSVIPSHCFERIVQDVYDEVDRRETMASWNAVMQGIKPINLGNEEWVAVFLPPNPEMTATRNQLRQKLAKCGSKEFATLVIDILKEAKRRYKSGGTSGEAAQVLRSVSMSDYAHLKERVKEAEQKLAIAERTNENLQL</sequence>
<dbReference type="PROSITE" id="PS50115">
    <property type="entry name" value="ARFGAP"/>
    <property type="match status" value="1"/>
</dbReference>
<dbReference type="InterPro" id="IPR038508">
    <property type="entry name" value="ArfGAP_dom_sf"/>
</dbReference>
<evidence type="ECO:0000259" key="5">
    <source>
        <dbReference type="PROSITE" id="PS50115"/>
    </source>
</evidence>
<dbReference type="GO" id="GO:0005096">
    <property type="term" value="F:GTPase activator activity"/>
    <property type="evidence" value="ECO:0007669"/>
    <property type="project" value="InterPro"/>
</dbReference>
<accession>A0A0N5ADC4</accession>
<keyword evidence="3" id="KW-0040">ANK repeat</keyword>
<dbReference type="GO" id="GO:0031267">
    <property type="term" value="F:small GTPase binding"/>
    <property type="evidence" value="ECO:0007669"/>
    <property type="project" value="TreeGrafter"/>
</dbReference>
<keyword evidence="6" id="KW-1185">Reference proteome</keyword>
<dbReference type="Pfam" id="PF00023">
    <property type="entry name" value="Ank"/>
    <property type="match status" value="1"/>
</dbReference>
<evidence type="ECO:0000256" key="1">
    <source>
        <dbReference type="ARBA" id="ARBA00022723"/>
    </source>
</evidence>
<evidence type="ECO:0000313" key="6">
    <source>
        <dbReference type="Proteomes" id="UP000046393"/>
    </source>
</evidence>
<dbReference type="STRING" id="451379.A0A0N5ADC4"/>
<dbReference type="SMART" id="SM00555">
    <property type="entry name" value="GIT"/>
    <property type="match status" value="2"/>
</dbReference>
<dbReference type="InterPro" id="IPR001164">
    <property type="entry name" value="ArfGAP_dom"/>
</dbReference>
<dbReference type="Gene3D" id="1.10.220.150">
    <property type="entry name" value="Arf GTPase activating protein"/>
    <property type="match status" value="1"/>
</dbReference>
<name>A0A0N5ADC4_9BILA</name>
<dbReference type="GO" id="GO:0098793">
    <property type="term" value="C:presynapse"/>
    <property type="evidence" value="ECO:0007669"/>
    <property type="project" value="GOC"/>
</dbReference>
<evidence type="ECO:0000313" key="7">
    <source>
        <dbReference type="WBParaSite" id="SMUV_0000216901-mRNA-1"/>
    </source>
</evidence>
<proteinExistence type="predicted"/>
<dbReference type="Gene3D" id="1.25.40.20">
    <property type="entry name" value="Ankyrin repeat-containing domain"/>
    <property type="match status" value="1"/>
</dbReference>
<dbReference type="SUPFAM" id="SSF57863">
    <property type="entry name" value="ArfGap/RecO-like zinc finger"/>
    <property type="match status" value="1"/>
</dbReference>
<dbReference type="SMART" id="SM00105">
    <property type="entry name" value="ArfGap"/>
    <property type="match status" value="1"/>
</dbReference>
<dbReference type="InterPro" id="IPR002110">
    <property type="entry name" value="Ankyrin_rpt"/>
</dbReference>
<keyword evidence="2" id="KW-0862">Zinc</keyword>
<dbReference type="Pfam" id="PF01412">
    <property type="entry name" value="ArfGap"/>
    <property type="match status" value="1"/>
</dbReference>
<dbReference type="PROSITE" id="PS50088">
    <property type="entry name" value="ANK_REPEAT"/>
    <property type="match status" value="1"/>
</dbReference>
<dbReference type="Pfam" id="PF08518">
    <property type="entry name" value="GIT_SHD"/>
    <property type="match status" value="2"/>
</dbReference>
<dbReference type="Proteomes" id="UP000046393">
    <property type="component" value="Unplaced"/>
</dbReference>
<dbReference type="InterPro" id="IPR047161">
    <property type="entry name" value="GIT-like"/>
</dbReference>
<dbReference type="InterPro" id="IPR036770">
    <property type="entry name" value="Ankyrin_rpt-contain_sf"/>
</dbReference>
<dbReference type="GO" id="GO:0008270">
    <property type="term" value="F:zinc ion binding"/>
    <property type="evidence" value="ECO:0007669"/>
    <property type="project" value="UniProtKB-KW"/>
</dbReference>
<keyword evidence="1" id="KW-0479">Metal-binding</keyword>
<dbReference type="GO" id="GO:0008277">
    <property type="term" value="P:regulation of G protein-coupled receptor signaling pathway"/>
    <property type="evidence" value="ECO:0007669"/>
    <property type="project" value="TreeGrafter"/>
</dbReference>
<dbReference type="GO" id="GO:0036465">
    <property type="term" value="P:synaptic vesicle recycling"/>
    <property type="evidence" value="ECO:0007669"/>
    <property type="project" value="TreeGrafter"/>
</dbReference>
<dbReference type="SUPFAM" id="SSF48403">
    <property type="entry name" value="Ankyrin repeat"/>
    <property type="match status" value="1"/>
</dbReference>
<feature type="repeat" description="ANK" evidence="3">
    <location>
        <begin position="172"/>
        <end position="204"/>
    </location>
</feature>
<dbReference type="GO" id="GO:0032012">
    <property type="term" value="P:regulation of ARF protein signal transduction"/>
    <property type="evidence" value="ECO:0007669"/>
    <property type="project" value="InterPro"/>
</dbReference>
<protein>
    <submittedName>
        <fullName evidence="7">Arf-GAP domain-containing protein</fullName>
    </submittedName>
</protein>
<dbReference type="InterPro" id="IPR013724">
    <property type="entry name" value="GIT_SHD"/>
</dbReference>
<feature type="domain" description="Arf-GAP" evidence="5">
    <location>
        <begin position="18"/>
        <end position="131"/>
    </location>
</feature>
<dbReference type="GO" id="GO:0007420">
    <property type="term" value="P:brain development"/>
    <property type="evidence" value="ECO:0007669"/>
    <property type="project" value="InterPro"/>
</dbReference>
<dbReference type="InterPro" id="IPR037278">
    <property type="entry name" value="ARFGAP/RecO"/>
</dbReference>
<dbReference type="CDD" id="cd08833">
    <property type="entry name" value="ArfGap_GIT"/>
    <property type="match status" value="1"/>
</dbReference>